<evidence type="ECO:0000256" key="1">
    <source>
        <dbReference type="ARBA" id="ARBA00022723"/>
    </source>
</evidence>
<keyword evidence="2" id="KW-0862">Zinc</keyword>
<evidence type="ECO:0000256" key="4">
    <source>
        <dbReference type="ARBA" id="ARBA00023125"/>
    </source>
</evidence>
<proteinExistence type="predicted"/>
<dbReference type="InterPro" id="IPR007219">
    <property type="entry name" value="XnlR_reg_dom"/>
</dbReference>
<evidence type="ECO:0000256" key="5">
    <source>
        <dbReference type="ARBA" id="ARBA00023163"/>
    </source>
</evidence>
<keyword evidence="10" id="KW-1185">Reference proteome</keyword>
<accession>A0A6A6AUZ7</accession>
<dbReference type="GO" id="GO:0003677">
    <property type="term" value="F:DNA binding"/>
    <property type="evidence" value="ECO:0007669"/>
    <property type="project" value="UniProtKB-KW"/>
</dbReference>
<keyword evidence="4" id="KW-0238">DNA-binding</keyword>
<dbReference type="RefSeq" id="XP_033391477.1">
    <property type="nucleotide sequence ID" value="XM_033543689.1"/>
</dbReference>
<reference evidence="9" key="1">
    <citation type="journal article" date="2020" name="Stud. Mycol.">
        <title>101 Dothideomycetes genomes: a test case for predicting lifestyles and emergence of pathogens.</title>
        <authorList>
            <person name="Haridas S."/>
            <person name="Albert R."/>
            <person name="Binder M."/>
            <person name="Bloem J."/>
            <person name="Labutti K."/>
            <person name="Salamov A."/>
            <person name="Andreopoulos B."/>
            <person name="Baker S."/>
            <person name="Barry K."/>
            <person name="Bills G."/>
            <person name="Bluhm B."/>
            <person name="Cannon C."/>
            <person name="Castanera R."/>
            <person name="Culley D."/>
            <person name="Daum C."/>
            <person name="Ezra D."/>
            <person name="Gonzalez J."/>
            <person name="Henrissat B."/>
            <person name="Kuo A."/>
            <person name="Liang C."/>
            <person name="Lipzen A."/>
            <person name="Lutzoni F."/>
            <person name="Magnuson J."/>
            <person name="Mondo S."/>
            <person name="Nolan M."/>
            <person name="Ohm R."/>
            <person name="Pangilinan J."/>
            <person name="Park H.-J."/>
            <person name="Ramirez L."/>
            <person name="Alfaro M."/>
            <person name="Sun H."/>
            <person name="Tritt A."/>
            <person name="Yoshinaga Y."/>
            <person name="Zwiers L.-H."/>
            <person name="Turgeon B."/>
            <person name="Goodwin S."/>
            <person name="Spatafora J."/>
            <person name="Crous P."/>
            <person name="Grigoriev I."/>
        </authorList>
    </citation>
    <scope>NUCLEOTIDE SEQUENCE</scope>
    <source>
        <strain evidence="9">CBS 121167</strain>
    </source>
</reference>
<feature type="compositionally biased region" description="Basic and acidic residues" evidence="7">
    <location>
        <begin position="24"/>
        <end position="37"/>
    </location>
</feature>
<feature type="domain" description="Xylanolytic transcriptional activator regulatory" evidence="8">
    <location>
        <begin position="274"/>
        <end position="367"/>
    </location>
</feature>
<dbReference type="GO" id="GO:0008270">
    <property type="term" value="F:zinc ion binding"/>
    <property type="evidence" value="ECO:0007669"/>
    <property type="project" value="InterPro"/>
</dbReference>
<keyword evidence="1" id="KW-0479">Metal-binding</keyword>
<keyword evidence="5" id="KW-0804">Transcription</keyword>
<keyword evidence="6" id="KW-0539">Nucleus</keyword>
<dbReference type="GO" id="GO:0006351">
    <property type="term" value="P:DNA-templated transcription"/>
    <property type="evidence" value="ECO:0007669"/>
    <property type="project" value="InterPro"/>
</dbReference>
<dbReference type="PANTHER" id="PTHR31313:SF81">
    <property type="entry name" value="TY1 ENHANCER ACTIVATOR"/>
    <property type="match status" value="1"/>
</dbReference>
<name>A0A6A6AUZ7_9PEZI</name>
<evidence type="ECO:0000313" key="9">
    <source>
        <dbReference type="EMBL" id="KAF2135759.1"/>
    </source>
</evidence>
<evidence type="ECO:0000256" key="7">
    <source>
        <dbReference type="SAM" id="MobiDB-lite"/>
    </source>
</evidence>
<evidence type="ECO:0000256" key="6">
    <source>
        <dbReference type="ARBA" id="ARBA00023242"/>
    </source>
</evidence>
<dbReference type="OrthoDB" id="2154091at2759"/>
<evidence type="ECO:0000256" key="3">
    <source>
        <dbReference type="ARBA" id="ARBA00023015"/>
    </source>
</evidence>
<keyword evidence="3" id="KW-0805">Transcription regulation</keyword>
<evidence type="ECO:0000259" key="8">
    <source>
        <dbReference type="SMART" id="SM00906"/>
    </source>
</evidence>
<dbReference type="GeneID" id="54301186"/>
<evidence type="ECO:0000313" key="10">
    <source>
        <dbReference type="Proteomes" id="UP000799438"/>
    </source>
</evidence>
<feature type="region of interest" description="Disordered" evidence="7">
    <location>
        <begin position="1"/>
        <end position="40"/>
    </location>
</feature>
<evidence type="ECO:0000256" key="2">
    <source>
        <dbReference type="ARBA" id="ARBA00022833"/>
    </source>
</evidence>
<dbReference type="CDD" id="cd12148">
    <property type="entry name" value="fungal_TF_MHR"/>
    <property type="match status" value="1"/>
</dbReference>
<dbReference type="Pfam" id="PF04082">
    <property type="entry name" value="Fungal_trans"/>
    <property type="match status" value="1"/>
</dbReference>
<dbReference type="Gene3D" id="4.10.240.10">
    <property type="entry name" value="Zn(2)-C6 fungal-type DNA-binding domain"/>
    <property type="match status" value="1"/>
</dbReference>
<dbReference type="AlphaFoldDB" id="A0A6A6AUZ7"/>
<dbReference type="SMART" id="SM00906">
    <property type="entry name" value="Fungal_trans"/>
    <property type="match status" value="1"/>
</dbReference>
<dbReference type="PANTHER" id="PTHR31313">
    <property type="entry name" value="TY1 ENHANCER ACTIVATOR"/>
    <property type="match status" value="1"/>
</dbReference>
<sequence>MNNKKPRQRVSAACQGCRVKRTKRDQPCEYPAAEHNRKPPSKNYVRALEARVKVLEEELAALRNAPTSDPSHVVQGTSSSTPMARVSDIDVDVITDTFGSFNIGDGGTICYFGSCSNLNLLRSGVVGHRHKPSSQEMQRQAYQHHAANEPIGLASVSPELRDHLLDLFWTWQNSWQRIVPQGLFLRDLAANPNSPSGKFFSPSLLCAIYAVASRYSDLPELRADPHDPQTAGDTFAAQAKFMLIHECEAPTTSTVQATALLSLREAGADREAVGWMYCGIAVRMAISLGLHLDCFHCVKDGTMNAEEAEVRCITWWGCYITDKYFYSLRKHVWSLMMSRLWYIGLGRPSMIRDRDVTTKMPSTDCEEEYLPCPESRIVGHARATSPVSHIVSNSIYTCRLFIMVAEVLATIYSPLTKDGLSDLVSSTQVRLMNFYQGLPSYLKISRSSQDVSPPHVYQLHLEYHTIMILLHRPFLKSLRAADGTIDGLDNTSIHTSVCQTSAGWISTIFRCYKGHYGLRTIPITAVHCAFTAAICFLAAATSSDTDIQGKAMQGLKCLYQCLEDMESTCSWSTRPILAVRNLARAWKVDLSRFSSERPEEAIPPVSVPTGDTMPTFGSAAPGLEGSMDELFQMDRLFEPFLDFGQDTTPSTLDWRSMFPFTQSEGAGESYGDELH</sequence>
<dbReference type="InterPro" id="IPR036864">
    <property type="entry name" value="Zn2-C6_fun-type_DNA-bd_sf"/>
</dbReference>
<dbReference type="GO" id="GO:0000981">
    <property type="term" value="F:DNA-binding transcription factor activity, RNA polymerase II-specific"/>
    <property type="evidence" value="ECO:0007669"/>
    <property type="project" value="InterPro"/>
</dbReference>
<dbReference type="InterPro" id="IPR051615">
    <property type="entry name" value="Transcr_Regulatory_Elem"/>
</dbReference>
<organism evidence="9 10">
    <name type="scientific">Aplosporella prunicola CBS 121167</name>
    <dbReference type="NCBI Taxonomy" id="1176127"/>
    <lineage>
        <taxon>Eukaryota</taxon>
        <taxon>Fungi</taxon>
        <taxon>Dikarya</taxon>
        <taxon>Ascomycota</taxon>
        <taxon>Pezizomycotina</taxon>
        <taxon>Dothideomycetes</taxon>
        <taxon>Dothideomycetes incertae sedis</taxon>
        <taxon>Botryosphaeriales</taxon>
        <taxon>Aplosporellaceae</taxon>
        <taxon>Aplosporella</taxon>
    </lineage>
</organism>
<protein>
    <recommendedName>
        <fullName evidence="8">Xylanolytic transcriptional activator regulatory domain-containing protein</fullName>
    </recommendedName>
</protein>
<dbReference type="EMBL" id="ML995553">
    <property type="protein sequence ID" value="KAF2135759.1"/>
    <property type="molecule type" value="Genomic_DNA"/>
</dbReference>
<gene>
    <name evidence="9" type="ORF">K452DRAFT_313725</name>
</gene>
<dbReference type="Proteomes" id="UP000799438">
    <property type="component" value="Unassembled WGS sequence"/>
</dbReference>